<dbReference type="SUPFAM" id="SSF53098">
    <property type="entry name" value="Ribonuclease H-like"/>
    <property type="match status" value="1"/>
</dbReference>
<dbReference type="InterPro" id="IPR012337">
    <property type="entry name" value="RNaseH-like_sf"/>
</dbReference>
<reference evidence="4" key="2">
    <citation type="submission" date="2018-09" db="EMBL/GenBank/DDBJ databases">
        <authorList>
            <person name="Zhu H."/>
        </authorList>
    </citation>
    <scope>NUCLEOTIDE SEQUENCE [LARGE SCALE GENOMIC DNA]</scope>
    <source>
        <strain evidence="4">K1S02-23</strain>
    </source>
</reference>
<reference evidence="2" key="1">
    <citation type="submission" date="2018-09" db="EMBL/GenBank/DDBJ databases">
        <authorList>
            <person name="Parvin R."/>
            <person name="Begum J.A."/>
            <person name="Chowdhury E.H."/>
            <person name="Islam M.R."/>
            <person name="Harder T."/>
        </authorList>
    </citation>
    <scope>NUCLEOTIDE SEQUENCE</scope>
    <source>
        <strain evidence="2">K1S02-23</strain>
    </source>
</reference>
<dbReference type="Pfam" id="PF13358">
    <property type="entry name" value="DDE_3"/>
    <property type="match status" value="1"/>
</dbReference>
<dbReference type="RefSeq" id="WP_119783627.1">
    <property type="nucleotide sequence ID" value="NZ_QYUQ01000002.1"/>
</dbReference>
<evidence type="ECO:0000313" key="4">
    <source>
        <dbReference type="Proteomes" id="UP000266327"/>
    </source>
</evidence>
<evidence type="ECO:0000313" key="2">
    <source>
        <dbReference type="EMBL" id="RJG00172.1"/>
    </source>
</evidence>
<dbReference type="EMBL" id="QYUQ01000002">
    <property type="protein sequence ID" value="RJG00172.1"/>
    <property type="molecule type" value="Genomic_DNA"/>
</dbReference>
<dbReference type="Proteomes" id="UP000266327">
    <property type="component" value="Unassembled WGS sequence"/>
</dbReference>
<keyword evidence="4" id="KW-1185">Reference proteome</keyword>
<dbReference type="InterPro" id="IPR038717">
    <property type="entry name" value="Tc1-like_DDE_dom"/>
</dbReference>
<evidence type="ECO:0000259" key="1">
    <source>
        <dbReference type="Pfam" id="PF13358"/>
    </source>
</evidence>
<comment type="caution">
    <text evidence="2">The sequence shown here is derived from an EMBL/GenBank/DDBJ whole genome shotgun (WGS) entry which is preliminary data.</text>
</comment>
<dbReference type="AlphaFoldDB" id="A0A3A3G136"/>
<protein>
    <recommendedName>
        <fullName evidence="1">Tc1-like transposase DDE domain-containing protein</fullName>
    </recommendedName>
</protein>
<accession>A0A3A3G136</accession>
<feature type="domain" description="Tc1-like transposase DDE" evidence="1">
    <location>
        <begin position="7"/>
        <end position="135"/>
    </location>
</feature>
<dbReference type="OrthoDB" id="9772604at2"/>
<name>A0A3A3G136_9BURK</name>
<dbReference type="GO" id="GO:0003676">
    <property type="term" value="F:nucleic acid binding"/>
    <property type="evidence" value="ECO:0007669"/>
    <property type="project" value="InterPro"/>
</dbReference>
<organism evidence="2 4">
    <name type="scientific">Noviherbaspirillum sedimenti</name>
    <dbReference type="NCBI Taxonomy" id="2320865"/>
    <lineage>
        <taxon>Bacteria</taxon>
        <taxon>Pseudomonadati</taxon>
        <taxon>Pseudomonadota</taxon>
        <taxon>Betaproteobacteria</taxon>
        <taxon>Burkholderiales</taxon>
        <taxon>Oxalobacteraceae</taxon>
        <taxon>Noviherbaspirillum</taxon>
    </lineage>
</organism>
<gene>
    <name evidence="2" type="ORF">D3878_00130</name>
    <name evidence="3" type="ORF">D3878_04380</name>
</gene>
<proteinExistence type="predicted"/>
<evidence type="ECO:0000313" key="3">
    <source>
        <dbReference type="EMBL" id="RJG00917.1"/>
    </source>
</evidence>
<dbReference type="InterPro" id="IPR036397">
    <property type="entry name" value="RNaseH_sf"/>
</dbReference>
<sequence>MPKRGVLLVEDETDLQLFPPLRAMWWQKGEPARVLLSGRNERRVVFGCMNPVSGHRLFLARTRQRAEDFQAFLREVHGHYRGRDVTMLVDGDTSHTAKSSQDLARRLGIRLLWLPKRSPELNPMESLWGQAKDAICVNWQYATMTEQVKAFVAQLSGLSNREALQTSGVLSENFWLKPVLSKNF</sequence>
<dbReference type="EMBL" id="QYUQ01000002">
    <property type="protein sequence ID" value="RJG00917.1"/>
    <property type="molecule type" value="Genomic_DNA"/>
</dbReference>
<dbReference type="Gene3D" id="3.30.420.10">
    <property type="entry name" value="Ribonuclease H-like superfamily/Ribonuclease H"/>
    <property type="match status" value="1"/>
</dbReference>